<keyword evidence="1" id="KW-1133">Transmembrane helix</keyword>
<evidence type="ECO:0000256" key="1">
    <source>
        <dbReference type="SAM" id="Phobius"/>
    </source>
</evidence>
<dbReference type="AlphaFoldDB" id="A0A4R1QU60"/>
<protein>
    <submittedName>
        <fullName evidence="2">Uncharacterized protein</fullName>
    </submittedName>
</protein>
<evidence type="ECO:0000313" key="2">
    <source>
        <dbReference type="EMBL" id="TCL56055.1"/>
    </source>
</evidence>
<proteinExistence type="predicted"/>
<dbReference type="EMBL" id="SLUM01000014">
    <property type="protein sequence ID" value="TCL56055.1"/>
    <property type="molecule type" value="Genomic_DNA"/>
</dbReference>
<gene>
    <name evidence="2" type="ORF">EDD77_1149</name>
</gene>
<organism evidence="2 3">
    <name type="scientific">Allofournierella massiliensis</name>
    <dbReference type="NCBI Taxonomy" id="1650663"/>
    <lineage>
        <taxon>Bacteria</taxon>
        <taxon>Bacillati</taxon>
        <taxon>Bacillota</taxon>
        <taxon>Clostridia</taxon>
        <taxon>Eubacteriales</taxon>
        <taxon>Oscillospiraceae</taxon>
        <taxon>Allofournierella</taxon>
    </lineage>
</organism>
<sequence length="38" mass="4432">MGEPSVSMFYVLAAFLALYFAAMGLFRLAEWLKKRFKK</sequence>
<accession>A0A4R1QU60</accession>
<dbReference type="Proteomes" id="UP000295184">
    <property type="component" value="Unassembled WGS sequence"/>
</dbReference>
<dbReference type="STRING" id="1650663.GCA_001486665_01064"/>
<feature type="transmembrane region" description="Helical" evidence="1">
    <location>
        <begin position="6"/>
        <end position="29"/>
    </location>
</feature>
<evidence type="ECO:0000313" key="3">
    <source>
        <dbReference type="Proteomes" id="UP000295184"/>
    </source>
</evidence>
<keyword evidence="1" id="KW-0812">Transmembrane</keyword>
<comment type="caution">
    <text evidence="2">The sequence shown here is derived from an EMBL/GenBank/DDBJ whole genome shotgun (WGS) entry which is preliminary data.</text>
</comment>
<reference evidence="2 3" key="1">
    <citation type="submission" date="2019-03" db="EMBL/GenBank/DDBJ databases">
        <title>Genomic Encyclopedia of Type Strains, Phase IV (KMG-IV): sequencing the most valuable type-strain genomes for metagenomic binning, comparative biology and taxonomic classification.</title>
        <authorList>
            <person name="Goeker M."/>
        </authorList>
    </citation>
    <scope>NUCLEOTIDE SEQUENCE [LARGE SCALE GENOMIC DNA]</scope>
    <source>
        <strain evidence="2 3">DSM 100451</strain>
    </source>
</reference>
<keyword evidence="1" id="KW-0472">Membrane</keyword>
<name>A0A4R1QU60_9FIRM</name>